<evidence type="ECO:0000259" key="1">
    <source>
        <dbReference type="Pfam" id="PF00534"/>
    </source>
</evidence>
<dbReference type="InterPro" id="IPR001296">
    <property type="entry name" value="Glyco_trans_1"/>
</dbReference>
<dbReference type="RefSeq" id="WP_176638960.1">
    <property type="nucleotide sequence ID" value="NZ_JABXXP010000021.1"/>
</dbReference>
<dbReference type="AlphaFoldDB" id="A0A7Y7ITR1"/>
<dbReference type="Gene3D" id="3.40.50.2000">
    <property type="entry name" value="Glycogen Phosphorylase B"/>
    <property type="match status" value="1"/>
</dbReference>
<feature type="domain" description="Glycosyl transferase family 1" evidence="1">
    <location>
        <begin position="226"/>
        <end position="299"/>
    </location>
</feature>
<evidence type="ECO:0000313" key="2">
    <source>
        <dbReference type="EMBL" id="NVN10176.1"/>
    </source>
</evidence>
<protein>
    <submittedName>
        <fullName evidence="2">Glycosyltransferase family 4 protein</fullName>
    </submittedName>
</protein>
<keyword evidence="2" id="KW-0808">Transferase</keyword>
<gene>
    <name evidence="2" type="ORF">HUK84_03265</name>
</gene>
<dbReference type="GO" id="GO:0016757">
    <property type="term" value="F:glycosyltransferase activity"/>
    <property type="evidence" value="ECO:0007669"/>
    <property type="project" value="InterPro"/>
</dbReference>
<evidence type="ECO:0000313" key="3">
    <source>
        <dbReference type="Proteomes" id="UP000534870"/>
    </source>
</evidence>
<dbReference type="SUPFAM" id="SSF53756">
    <property type="entry name" value="UDP-Glycosyltransferase/glycogen phosphorylase"/>
    <property type="match status" value="1"/>
</dbReference>
<dbReference type="Proteomes" id="UP000534870">
    <property type="component" value="Unassembled WGS sequence"/>
</dbReference>
<proteinExistence type="predicted"/>
<reference evidence="2 3" key="1">
    <citation type="submission" date="2020-06" db="EMBL/GenBank/DDBJ databases">
        <title>Description of novel acetic acid bacteria.</title>
        <authorList>
            <person name="Sombolestani A."/>
        </authorList>
    </citation>
    <scope>NUCLEOTIDE SEQUENCE [LARGE SCALE GENOMIC DNA]</scope>
    <source>
        <strain evidence="2 3">LMG 31431</strain>
    </source>
</reference>
<accession>A0A7Y7ITR1</accession>
<dbReference type="EMBL" id="JABXXP010000021">
    <property type="protein sequence ID" value="NVN10176.1"/>
    <property type="molecule type" value="Genomic_DNA"/>
</dbReference>
<name>A0A7Y7ITR1_9PROT</name>
<sequence>MVQAEPCPTVYVVGAYIPNGGTWMAYHIGRILHEEWGYPMVVVRVDAETPDLGVFHYEPVFPVLPLDALEASITARDILVCNPSFSDHAFGLRLPPCRKISYVQDYKTFGLLDRFFDLYVSVGDFVQDFLRRTYDLPTEIIPPFISPPDVRSEAWDTRPAMSLVISSKGPPALLGPMEAKLRAILREKAPEAEAAIDWRGAVLQQDGKISHRAFCERLAQSRYCLSLTPAEGFGLIPLEAMALGAVVFGFDGFGGRHYFRRGRNSLVRPYPDLEGVADDLITLLGDDALGARLSAAGRDVAADYGYDRFRCAWVRYFTEILGPPLPRSESKRGQEIRIEALHHGCEGA</sequence>
<organism evidence="2 3">
    <name type="scientific">Nguyenibacter vanlangensis</name>
    <dbReference type="NCBI Taxonomy" id="1216886"/>
    <lineage>
        <taxon>Bacteria</taxon>
        <taxon>Pseudomonadati</taxon>
        <taxon>Pseudomonadota</taxon>
        <taxon>Alphaproteobacteria</taxon>
        <taxon>Acetobacterales</taxon>
        <taxon>Acetobacteraceae</taxon>
        <taxon>Nguyenibacter</taxon>
    </lineage>
</organism>
<comment type="caution">
    <text evidence="2">The sequence shown here is derived from an EMBL/GenBank/DDBJ whole genome shotgun (WGS) entry which is preliminary data.</text>
</comment>
<dbReference type="Pfam" id="PF00534">
    <property type="entry name" value="Glycos_transf_1"/>
    <property type="match status" value="1"/>
</dbReference>